<keyword evidence="4" id="KW-0677">Repeat</keyword>
<evidence type="ECO:0000256" key="3">
    <source>
        <dbReference type="ARBA" id="ARBA00022723"/>
    </source>
</evidence>
<dbReference type="Pfam" id="PF14697">
    <property type="entry name" value="Fer4_21"/>
    <property type="match status" value="1"/>
</dbReference>
<evidence type="ECO:0000256" key="6">
    <source>
        <dbReference type="ARBA" id="ARBA00023014"/>
    </source>
</evidence>
<dbReference type="NCBIfam" id="TIGR02179">
    <property type="entry name" value="PorD_KorD"/>
    <property type="match status" value="1"/>
</dbReference>
<keyword evidence="3" id="KW-0479">Metal-binding</keyword>
<dbReference type="InterPro" id="IPR017896">
    <property type="entry name" value="4Fe4S_Fe-S-bd"/>
</dbReference>
<evidence type="ECO:0000256" key="4">
    <source>
        <dbReference type="ARBA" id="ARBA00022737"/>
    </source>
</evidence>
<feature type="region of interest" description="Disordered" evidence="7">
    <location>
        <begin position="1"/>
        <end position="21"/>
    </location>
</feature>
<accession>A0A3B0R1S3</accession>
<keyword evidence="6" id="KW-0411">Iron-sulfur</keyword>
<evidence type="ECO:0000259" key="8">
    <source>
        <dbReference type="PROSITE" id="PS51379"/>
    </source>
</evidence>
<keyword evidence="5" id="KW-0408">Iron</keyword>
<comment type="cofactor">
    <cofactor evidence="1">
        <name>[4Fe-4S] cluster</name>
        <dbReference type="ChEBI" id="CHEBI:49883"/>
    </cofactor>
</comment>
<dbReference type="PROSITE" id="PS51379">
    <property type="entry name" value="4FE4S_FER_2"/>
    <property type="match status" value="2"/>
</dbReference>
<feature type="domain" description="4Fe-4S ferredoxin-type" evidence="8">
    <location>
        <begin position="29"/>
        <end position="58"/>
    </location>
</feature>
<dbReference type="AlphaFoldDB" id="A0A3B0R1S3"/>
<dbReference type="PROSITE" id="PS00198">
    <property type="entry name" value="4FE4S_FER_1"/>
    <property type="match status" value="1"/>
</dbReference>
<evidence type="ECO:0000256" key="2">
    <source>
        <dbReference type="ARBA" id="ARBA00022485"/>
    </source>
</evidence>
<dbReference type="PANTHER" id="PTHR43724:SF1">
    <property type="entry name" value="PYRUVATE SYNTHASE SUBUNIT PORD"/>
    <property type="match status" value="1"/>
</dbReference>
<organism evidence="9">
    <name type="scientific">hydrothermal vent metagenome</name>
    <dbReference type="NCBI Taxonomy" id="652676"/>
    <lineage>
        <taxon>unclassified sequences</taxon>
        <taxon>metagenomes</taxon>
        <taxon>ecological metagenomes</taxon>
    </lineage>
</organism>
<evidence type="ECO:0000256" key="7">
    <source>
        <dbReference type="SAM" id="MobiDB-lite"/>
    </source>
</evidence>
<dbReference type="InterPro" id="IPR011898">
    <property type="entry name" value="PorD_KorD"/>
</dbReference>
<dbReference type="InterPro" id="IPR017900">
    <property type="entry name" value="4Fe4S_Fe_S_CS"/>
</dbReference>
<dbReference type="PANTHER" id="PTHR43724">
    <property type="entry name" value="PYRUVATE SYNTHASE SUBUNIT PORD"/>
    <property type="match status" value="1"/>
</dbReference>
<dbReference type="GO" id="GO:0016625">
    <property type="term" value="F:oxidoreductase activity, acting on the aldehyde or oxo group of donors, iron-sulfur protein as acceptor"/>
    <property type="evidence" value="ECO:0007669"/>
    <property type="project" value="InterPro"/>
</dbReference>
<proteinExistence type="predicted"/>
<gene>
    <name evidence="9" type="ORF">MNBD_DELTA01-987</name>
</gene>
<evidence type="ECO:0000256" key="1">
    <source>
        <dbReference type="ARBA" id="ARBA00001966"/>
    </source>
</evidence>
<dbReference type="GO" id="GO:0046872">
    <property type="term" value="F:metal ion binding"/>
    <property type="evidence" value="ECO:0007669"/>
    <property type="project" value="UniProtKB-KW"/>
</dbReference>
<sequence>MKKNKTMPHGGTIKSGTAHDYSTGGWRKLRPVLDNDKCIDCLICWVMCPDSAIITEEGKMIGFDMEHCKGCGVCAAECPDKIKAISMAVEEDL</sequence>
<evidence type="ECO:0000256" key="5">
    <source>
        <dbReference type="ARBA" id="ARBA00023004"/>
    </source>
</evidence>
<reference evidence="9" key="1">
    <citation type="submission" date="2018-06" db="EMBL/GenBank/DDBJ databases">
        <authorList>
            <person name="Zhirakovskaya E."/>
        </authorList>
    </citation>
    <scope>NUCLEOTIDE SEQUENCE</scope>
</reference>
<dbReference type="GO" id="GO:0051539">
    <property type="term" value="F:4 iron, 4 sulfur cluster binding"/>
    <property type="evidence" value="ECO:0007669"/>
    <property type="project" value="UniProtKB-KW"/>
</dbReference>
<dbReference type="EMBL" id="UOEA01000094">
    <property type="protein sequence ID" value="VAV85677.1"/>
    <property type="molecule type" value="Genomic_DNA"/>
</dbReference>
<dbReference type="SUPFAM" id="SSF54862">
    <property type="entry name" value="4Fe-4S ferredoxins"/>
    <property type="match status" value="1"/>
</dbReference>
<name>A0A3B0R1S3_9ZZZZ</name>
<evidence type="ECO:0000313" key="9">
    <source>
        <dbReference type="EMBL" id="VAV85677.1"/>
    </source>
</evidence>
<protein>
    <recommendedName>
        <fullName evidence="8">4Fe-4S ferredoxin-type domain-containing protein</fullName>
    </recommendedName>
</protein>
<keyword evidence="2" id="KW-0004">4Fe-4S</keyword>
<dbReference type="Gene3D" id="3.30.70.20">
    <property type="match status" value="1"/>
</dbReference>
<feature type="domain" description="4Fe-4S ferredoxin-type" evidence="8">
    <location>
        <begin position="59"/>
        <end position="90"/>
    </location>
</feature>